<dbReference type="GeneID" id="43637798"/>
<accession>A0A5N6T5Z7</accession>
<gene>
    <name evidence="1" type="ORF">BDV38DRAFT_237439</name>
</gene>
<dbReference type="RefSeq" id="XP_031917807.1">
    <property type="nucleotide sequence ID" value="XM_032053588.1"/>
</dbReference>
<reference evidence="1 2" key="1">
    <citation type="submission" date="2019-04" db="EMBL/GenBank/DDBJ databases">
        <title>Friends and foes A comparative genomics study of 23 Aspergillus species from section Flavi.</title>
        <authorList>
            <consortium name="DOE Joint Genome Institute"/>
            <person name="Kjaerbolling I."/>
            <person name="Vesth T."/>
            <person name="Frisvad J.C."/>
            <person name="Nybo J.L."/>
            <person name="Theobald S."/>
            <person name="Kildgaard S."/>
            <person name="Isbrandt T."/>
            <person name="Kuo A."/>
            <person name="Sato A."/>
            <person name="Lyhne E.K."/>
            <person name="Kogle M.E."/>
            <person name="Wiebenga A."/>
            <person name="Kun R.S."/>
            <person name="Lubbers R.J."/>
            <person name="Makela M.R."/>
            <person name="Barry K."/>
            <person name="Chovatia M."/>
            <person name="Clum A."/>
            <person name="Daum C."/>
            <person name="Haridas S."/>
            <person name="He G."/>
            <person name="LaButti K."/>
            <person name="Lipzen A."/>
            <person name="Mondo S."/>
            <person name="Riley R."/>
            <person name="Salamov A."/>
            <person name="Simmons B.A."/>
            <person name="Magnuson J.K."/>
            <person name="Henrissat B."/>
            <person name="Mortensen U.H."/>
            <person name="Larsen T.O."/>
            <person name="Devries R.P."/>
            <person name="Grigoriev I.V."/>
            <person name="Machida M."/>
            <person name="Baker S.E."/>
            <person name="Andersen M.R."/>
        </authorList>
    </citation>
    <scope>NUCLEOTIDE SEQUENCE [LARGE SCALE GENOMIC DNA]</scope>
    <source>
        <strain evidence="1 2">CBS 117625</strain>
    </source>
</reference>
<dbReference type="Proteomes" id="UP000325672">
    <property type="component" value="Unassembled WGS sequence"/>
</dbReference>
<dbReference type="EMBL" id="ML743557">
    <property type="protein sequence ID" value="KAE8141744.1"/>
    <property type="molecule type" value="Genomic_DNA"/>
</dbReference>
<protein>
    <submittedName>
        <fullName evidence="1">Uncharacterized protein</fullName>
    </submittedName>
</protein>
<proteinExistence type="predicted"/>
<evidence type="ECO:0000313" key="1">
    <source>
        <dbReference type="EMBL" id="KAE8141744.1"/>
    </source>
</evidence>
<name>A0A5N6T5Z7_ASPPS</name>
<organism evidence="1 2">
    <name type="scientific">Aspergillus pseudotamarii</name>
    <dbReference type="NCBI Taxonomy" id="132259"/>
    <lineage>
        <taxon>Eukaryota</taxon>
        <taxon>Fungi</taxon>
        <taxon>Dikarya</taxon>
        <taxon>Ascomycota</taxon>
        <taxon>Pezizomycotina</taxon>
        <taxon>Eurotiomycetes</taxon>
        <taxon>Eurotiomycetidae</taxon>
        <taxon>Eurotiales</taxon>
        <taxon>Aspergillaceae</taxon>
        <taxon>Aspergillus</taxon>
        <taxon>Aspergillus subgen. Circumdati</taxon>
    </lineage>
</organism>
<sequence>MIPSGQSSPSIYSTLASLVVPEDGRYLLLAFRLECLVLNWLRDGQAHQAQDNSIANSPPYH</sequence>
<dbReference type="AlphaFoldDB" id="A0A5N6T5Z7"/>
<evidence type="ECO:0000313" key="2">
    <source>
        <dbReference type="Proteomes" id="UP000325672"/>
    </source>
</evidence>
<keyword evidence="2" id="KW-1185">Reference proteome</keyword>